<evidence type="ECO:0000313" key="8">
    <source>
        <dbReference type="EMBL" id="CUJ86694.1"/>
    </source>
</evidence>
<dbReference type="InterPro" id="IPR051906">
    <property type="entry name" value="TolC-like"/>
</dbReference>
<accession>A0A0P1I302</accession>
<dbReference type="EMBL" id="CYTW01000001">
    <property type="protein sequence ID" value="CUJ86694.1"/>
    <property type="molecule type" value="Genomic_DNA"/>
</dbReference>
<evidence type="ECO:0000256" key="7">
    <source>
        <dbReference type="ARBA" id="ARBA00023237"/>
    </source>
</evidence>
<keyword evidence="5" id="KW-0812">Transmembrane</keyword>
<dbReference type="GO" id="GO:0009279">
    <property type="term" value="C:cell outer membrane"/>
    <property type="evidence" value="ECO:0007669"/>
    <property type="project" value="UniProtKB-SubCell"/>
</dbReference>
<dbReference type="GO" id="GO:0015562">
    <property type="term" value="F:efflux transmembrane transporter activity"/>
    <property type="evidence" value="ECO:0007669"/>
    <property type="project" value="InterPro"/>
</dbReference>
<keyword evidence="9" id="KW-1185">Reference proteome</keyword>
<dbReference type="Proteomes" id="UP000051870">
    <property type="component" value="Unassembled WGS sequence"/>
</dbReference>
<dbReference type="STRING" id="1715693.PH7735_00652"/>
<dbReference type="AlphaFoldDB" id="A0A0P1I302"/>
<comment type="subcellular location">
    <subcellularLocation>
        <location evidence="1">Cell outer membrane</location>
    </subcellularLocation>
</comment>
<keyword evidence="4" id="KW-1134">Transmembrane beta strand</keyword>
<organism evidence="8 9">
    <name type="scientific">Shimia thalassica</name>
    <dbReference type="NCBI Taxonomy" id="1715693"/>
    <lineage>
        <taxon>Bacteria</taxon>
        <taxon>Pseudomonadati</taxon>
        <taxon>Pseudomonadota</taxon>
        <taxon>Alphaproteobacteria</taxon>
        <taxon>Rhodobacterales</taxon>
        <taxon>Roseobacteraceae</taxon>
    </lineage>
</organism>
<dbReference type="InterPro" id="IPR003423">
    <property type="entry name" value="OMP_efflux"/>
</dbReference>
<dbReference type="Gene3D" id="1.20.1600.10">
    <property type="entry name" value="Outer membrane efflux proteins (OEP)"/>
    <property type="match status" value="1"/>
</dbReference>
<dbReference type="PANTHER" id="PTHR30026">
    <property type="entry name" value="OUTER MEMBRANE PROTEIN TOLC"/>
    <property type="match status" value="1"/>
</dbReference>
<gene>
    <name evidence="8" type="primary">bepC_2</name>
    <name evidence="8" type="ORF">PH7735_00652</name>
</gene>
<keyword evidence="3" id="KW-0813">Transport</keyword>
<reference evidence="9" key="1">
    <citation type="submission" date="2015-09" db="EMBL/GenBank/DDBJ databases">
        <authorList>
            <person name="Rodrigo-Torres Lidia"/>
            <person name="Arahal R.David."/>
        </authorList>
    </citation>
    <scope>NUCLEOTIDE SEQUENCE [LARGE SCALE GENOMIC DNA]</scope>
    <source>
        <strain evidence="9">CECT 7735</strain>
    </source>
</reference>
<sequence length="472" mass="50190">MARGILNSVKAGFFAVSAAVIVPVASHAETLADALASAYTHSGLLQQNRALLRAADEDVAATYALLRPVLNWSSTVTQDFGTYSSSSTSGLDVSLDSTEAFFGLGFELLLYDNGATRFAVDAAKETVLSTRQTLVNVEQAILFEAVQGFMDVVRDAQIVQLQQNNLRLVARELQAAKDRFEVGEVTRTDVALAEARLAGGRADLAVAQGNLMQARERFAAATGHQPGALVAPSVAPKTPASLDDAKAVAIRSHPLMIKAQHDITTAEIGVMRARALMGPSVKLQGSYGLTEDFSDPYSTHAGSVGISATGIIYQGGRQSALYRQAMANRDATRAGLHDTRHAIRQQAGNAWAILSAATAQLAASGEQIEASQIAFDGIREEAKLGSRTTLDVLIAEQDLLDAKSNRITAQAAQYSAAYGVLSSMGLLTADHLNLNVEKYDPVAYYNLVEDAPTISSKRGKQLDKVLRAIGKE</sequence>
<evidence type="ECO:0000256" key="3">
    <source>
        <dbReference type="ARBA" id="ARBA00022448"/>
    </source>
</evidence>
<dbReference type="GO" id="GO:0015288">
    <property type="term" value="F:porin activity"/>
    <property type="evidence" value="ECO:0007669"/>
    <property type="project" value="TreeGrafter"/>
</dbReference>
<dbReference type="PANTHER" id="PTHR30026:SF22">
    <property type="entry name" value="OUTER MEMBRANE EFFLUX PROTEIN"/>
    <property type="match status" value="1"/>
</dbReference>
<keyword evidence="6" id="KW-0472">Membrane</keyword>
<dbReference type="NCBIfam" id="TIGR01844">
    <property type="entry name" value="type_I_sec_TolC"/>
    <property type="match status" value="1"/>
</dbReference>
<dbReference type="RefSeq" id="WP_058309867.1">
    <property type="nucleotide sequence ID" value="NZ_CANLZE010000001.1"/>
</dbReference>
<dbReference type="InterPro" id="IPR010130">
    <property type="entry name" value="T1SS_OMP_TolC"/>
</dbReference>
<proteinExistence type="inferred from homology"/>
<keyword evidence="7" id="KW-0998">Cell outer membrane</keyword>
<dbReference type="Pfam" id="PF02321">
    <property type="entry name" value="OEP"/>
    <property type="match status" value="2"/>
</dbReference>
<evidence type="ECO:0000256" key="1">
    <source>
        <dbReference type="ARBA" id="ARBA00004442"/>
    </source>
</evidence>
<evidence type="ECO:0000256" key="5">
    <source>
        <dbReference type="ARBA" id="ARBA00022692"/>
    </source>
</evidence>
<evidence type="ECO:0000256" key="4">
    <source>
        <dbReference type="ARBA" id="ARBA00022452"/>
    </source>
</evidence>
<evidence type="ECO:0000313" key="9">
    <source>
        <dbReference type="Proteomes" id="UP000051870"/>
    </source>
</evidence>
<protein>
    <submittedName>
        <fullName evidence="8">Outer membrane efflux protein BepC</fullName>
    </submittedName>
</protein>
<dbReference type="GO" id="GO:1990281">
    <property type="term" value="C:efflux pump complex"/>
    <property type="evidence" value="ECO:0007669"/>
    <property type="project" value="TreeGrafter"/>
</dbReference>
<evidence type="ECO:0000256" key="6">
    <source>
        <dbReference type="ARBA" id="ARBA00023136"/>
    </source>
</evidence>
<dbReference type="SUPFAM" id="SSF56954">
    <property type="entry name" value="Outer membrane efflux proteins (OEP)"/>
    <property type="match status" value="1"/>
</dbReference>
<dbReference type="GeneID" id="83879730"/>
<comment type="similarity">
    <text evidence="2">Belongs to the outer membrane factor (OMF) (TC 1.B.17) family.</text>
</comment>
<name>A0A0P1I302_9RHOB</name>
<evidence type="ECO:0000256" key="2">
    <source>
        <dbReference type="ARBA" id="ARBA00007613"/>
    </source>
</evidence>